<dbReference type="PROSITE" id="PS51257">
    <property type="entry name" value="PROKAR_LIPOPROTEIN"/>
    <property type="match status" value="1"/>
</dbReference>
<dbReference type="OrthoDB" id="8116421at2"/>
<sequence>MKSFIFALAGICALSACAGEGVGYAFENYDFKPSLYSADGRTWRIFDRPDLGKFMITPTVGKASLEGAKAGATFGIGGNNMKLEQTFRDAARSFASSKGCTITENRMVLVAQWEYSYTCK</sequence>
<name>A0A074TS79_9RHOB</name>
<evidence type="ECO:0000313" key="3">
    <source>
        <dbReference type="Proteomes" id="UP000027725"/>
    </source>
</evidence>
<dbReference type="Proteomes" id="UP000027725">
    <property type="component" value="Unassembled WGS sequence"/>
</dbReference>
<evidence type="ECO:0008006" key="4">
    <source>
        <dbReference type="Google" id="ProtNLM"/>
    </source>
</evidence>
<dbReference type="AlphaFoldDB" id="A0A074TS79"/>
<evidence type="ECO:0000313" key="2">
    <source>
        <dbReference type="EMBL" id="KEP71753.1"/>
    </source>
</evidence>
<organism evidence="2 3">
    <name type="scientific">Thioclava dalianensis</name>
    <dbReference type="NCBI Taxonomy" id="1185766"/>
    <lineage>
        <taxon>Bacteria</taxon>
        <taxon>Pseudomonadati</taxon>
        <taxon>Pseudomonadota</taxon>
        <taxon>Alphaproteobacteria</taxon>
        <taxon>Rhodobacterales</taxon>
        <taxon>Paracoccaceae</taxon>
        <taxon>Thioclava</taxon>
    </lineage>
</organism>
<evidence type="ECO:0000256" key="1">
    <source>
        <dbReference type="SAM" id="SignalP"/>
    </source>
</evidence>
<keyword evidence="3" id="KW-1185">Reference proteome</keyword>
<protein>
    <recommendedName>
        <fullName evidence="4">Lipoprotein</fullName>
    </recommendedName>
</protein>
<proteinExistence type="predicted"/>
<dbReference type="RefSeq" id="WP_038060667.1">
    <property type="nucleotide sequence ID" value="NZ_FOVB01000008.1"/>
</dbReference>
<feature type="chain" id="PRO_5001701626" description="Lipoprotein" evidence="1">
    <location>
        <begin position="19"/>
        <end position="120"/>
    </location>
</feature>
<reference evidence="2 3" key="1">
    <citation type="submission" date="2014-03" db="EMBL/GenBank/DDBJ databases">
        <title>The draft genome sequence of Thioclava dalianensis DLFJ1-1.</title>
        <authorList>
            <person name="Lai Q."/>
            <person name="Shao Z."/>
        </authorList>
    </citation>
    <scope>NUCLEOTIDE SEQUENCE [LARGE SCALE GENOMIC DNA]</scope>
    <source>
        <strain evidence="2 3">DLFJ1-1</strain>
    </source>
</reference>
<gene>
    <name evidence="2" type="ORF">DL1_00065</name>
</gene>
<feature type="signal peptide" evidence="1">
    <location>
        <begin position="1"/>
        <end position="18"/>
    </location>
</feature>
<dbReference type="EMBL" id="JHEH01000001">
    <property type="protein sequence ID" value="KEP71753.1"/>
    <property type="molecule type" value="Genomic_DNA"/>
</dbReference>
<comment type="caution">
    <text evidence="2">The sequence shown here is derived from an EMBL/GenBank/DDBJ whole genome shotgun (WGS) entry which is preliminary data.</text>
</comment>
<keyword evidence="1" id="KW-0732">Signal</keyword>
<accession>A0A074TS79</accession>